<dbReference type="AlphaFoldDB" id="A0AAP0KZQ7"/>
<name>A0AAP0KZQ7_9MAGN</name>
<evidence type="ECO:0000313" key="1">
    <source>
        <dbReference type="EMBL" id="KAK9159959.1"/>
    </source>
</evidence>
<organism evidence="1 2">
    <name type="scientific">Stephania yunnanensis</name>
    <dbReference type="NCBI Taxonomy" id="152371"/>
    <lineage>
        <taxon>Eukaryota</taxon>
        <taxon>Viridiplantae</taxon>
        <taxon>Streptophyta</taxon>
        <taxon>Embryophyta</taxon>
        <taxon>Tracheophyta</taxon>
        <taxon>Spermatophyta</taxon>
        <taxon>Magnoliopsida</taxon>
        <taxon>Ranunculales</taxon>
        <taxon>Menispermaceae</taxon>
        <taxon>Menispermoideae</taxon>
        <taxon>Cissampelideae</taxon>
        <taxon>Stephania</taxon>
    </lineage>
</organism>
<protein>
    <submittedName>
        <fullName evidence="1">Uncharacterized protein</fullName>
    </submittedName>
</protein>
<proteinExistence type="predicted"/>
<keyword evidence="2" id="KW-1185">Reference proteome</keyword>
<accession>A0AAP0KZQ7</accession>
<reference evidence="1 2" key="1">
    <citation type="submission" date="2024-01" db="EMBL/GenBank/DDBJ databases">
        <title>Genome assemblies of Stephania.</title>
        <authorList>
            <person name="Yang L."/>
        </authorList>
    </citation>
    <scope>NUCLEOTIDE SEQUENCE [LARGE SCALE GENOMIC DNA]</scope>
    <source>
        <strain evidence="1">YNDBR</strain>
        <tissue evidence="1">Leaf</tissue>
    </source>
</reference>
<dbReference type="Proteomes" id="UP001420932">
    <property type="component" value="Unassembled WGS sequence"/>
</dbReference>
<dbReference type="EMBL" id="JBBNAF010000003">
    <property type="protein sequence ID" value="KAK9159959.1"/>
    <property type="molecule type" value="Genomic_DNA"/>
</dbReference>
<sequence>MSSLEFQWKTGEAREEVEHLGLGLGLGLGKDLASQAIECKLGQYVLSIICSFFELPQPTLDSFIPNLLFVSILKHIVEYQ</sequence>
<evidence type="ECO:0000313" key="2">
    <source>
        <dbReference type="Proteomes" id="UP001420932"/>
    </source>
</evidence>
<comment type="caution">
    <text evidence="1">The sequence shown here is derived from an EMBL/GenBank/DDBJ whole genome shotgun (WGS) entry which is preliminary data.</text>
</comment>
<gene>
    <name evidence="1" type="ORF">Syun_006300</name>
</gene>